<evidence type="ECO:0000256" key="10">
    <source>
        <dbReference type="ARBA" id="ARBA00033270"/>
    </source>
</evidence>
<dbReference type="OrthoDB" id="9768187at2"/>
<feature type="compositionally biased region" description="Basic residues" evidence="17">
    <location>
        <begin position="392"/>
        <end position="406"/>
    </location>
</feature>
<dbReference type="InterPro" id="IPR001182">
    <property type="entry name" value="FtsW/RodA"/>
</dbReference>
<comment type="subcellular location">
    <subcellularLocation>
        <location evidence="1">Membrane</location>
        <topology evidence="1">Multi-pass membrane protein</topology>
    </subcellularLocation>
</comment>
<feature type="transmembrane region" description="Helical" evidence="18">
    <location>
        <begin position="90"/>
        <end position="108"/>
    </location>
</feature>
<accession>U5QKW6</accession>
<dbReference type="KEGG" id="glj:GKIL_2013"/>
<protein>
    <recommendedName>
        <fullName evidence="12">Probable peptidoglycan glycosyltransferase FtsW</fullName>
        <ecNumber evidence="14">2.4.99.28</ecNumber>
    </recommendedName>
    <alternativeName>
        <fullName evidence="13">Cell division protein FtsW</fullName>
    </alternativeName>
    <alternativeName>
        <fullName evidence="10">Cell wall polymerase</fullName>
    </alternativeName>
    <alternativeName>
        <fullName evidence="9">Peptidoglycan polymerase</fullName>
    </alternativeName>
</protein>
<evidence type="ECO:0000256" key="17">
    <source>
        <dbReference type="SAM" id="MobiDB-lite"/>
    </source>
</evidence>
<keyword evidence="5" id="KW-0133">Cell shape</keyword>
<dbReference type="PATRIC" id="fig|1183438.3.peg.1974"/>
<feature type="transmembrane region" description="Helical" evidence="18">
    <location>
        <begin position="322"/>
        <end position="343"/>
    </location>
</feature>
<keyword evidence="19" id="KW-0132">Cell division</keyword>
<dbReference type="GO" id="GO:0015648">
    <property type="term" value="F:lipid-linked peptidoglycan transporter activity"/>
    <property type="evidence" value="ECO:0007669"/>
    <property type="project" value="TreeGrafter"/>
</dbReference>
<evidence type="ECO:0000256" key="8">
    <source>
        <dbReference type="ARBA" id="ARBA00023136"/>
    </source>
</evidence>
<evidence type="ECO:0000256" key="9">
    <source>
        <dbReference type="ARBA" id="ARBA00032370"/>
    </source>
</evidence>
<comment type="similarity">
    <text evidence="11">Belongs to the SEDS family. FtsW subfamily.</text>
</comment>
<dbReference type="PANTHER" id="PTHR30474">
    <property type="entry name" value="CELL CYCLE PROTEIN"/>
    <property type="match status" value="1"/>
</dbReference>
<feature type="transmembrane region" description="Helical" evidence="18">
    <location>
        <begin position="188"/>
        <end position="217"/>
    </location>
</feature>
<evidence type="ECO:0000256" key="11">
    <source>
        <dbReference type="ARBA" id="ARBA00038053"/>
    </source>
</evidence>
<sequence length="432" mass="45833">MPTLLNRPPTVASPRPGNPAFADWAAEARLLVVLTLCWLGFGLLVLFSASLPVGVLQYGDGLRFLIRQALAAAVGLGLLAWLCRTRLDRLFSLALPVFVVLAAMVWLVKVPGIGVELNGARRWIDLGPLSLQPSELIKPFLLLLAAPIIASWRQLPNPRRLMALAGAALAVGGVLMQPDLGTAALMGLVLWLMAFIGGIPLGGLLAVLVGGGAVAVWKVSNTAYQMGRVTAFLDPWQVARAEGYQLVQSLIAVGSGGIQGTGYGLSAQKASFLPYPYSDFIFSVFCEEFGLIGSVAFVLFLLLFLVVGLRVAVRCAEPSRRLLAAGSTLILVGQAFLHIAVVIGAVPPKGIPLPLVSYGGSGLIASLLCCGLLIRTAREMNLAPAVRFVGRRRPAPGRPRRPSRRPPRPEAASEPARPATLPAYLLASTRVR</sequence>
<keyword evidence="3" id="KW-0808">Transferase</keyword>
<evidence type="ECO:0000256" key="14">
    <source>
        <dbReference type="ARBA" id="ARBA00044770"/>
    </source>
</evidence>
<dbReference type="EMBL" id="CP003587">
    <property type="protein sequence ID" value="AGY58259.1"/>
    <property type="molecule type" value="Genomic_DNA"/>
</dbReference>
<reference evidence="19 20" key="1">
    <citation type="journal article" date="2013" name="PLoS ONE">
        <title>Cultivation and Complete Genome Sequencing of Gloeobacter kilaueensis sp. nov., from a Lava Cave in Kilauea Caldera, Hawai'i.</title>
        <authorList>
            <person name="Saw J.H."/>
            <person name="Schatz M."/>
            <person name="Brown M.V."/>
            <person name="Kunkel D.D."/>
            <person name="Foster J.S."/>
            <person name="Shick H."/>
            <person name="Christensen S."/>
            <person name="Hou S."/>
            <person name="Wan X."/>
            <person name="Donachie S.P."/>
        </authorList>
    </citation>
    <scope>NUCLEOTIDE SEQUENCE [LARGE SCALE GENOMIC DNA]</scope>
    <source>
        <strain evidence="20">JS</strain>
    </source>
</reference>
<dbReference type="GO" id="GO:0051301">
    <property type="term" value="P:cell division"/>
    <property type="evidence" value="ECO:0007669"/>
    <property type="project" value="UniProtKB-KW"/>
</dbReference>
<evidence type="ECO:0000256" key="6">
    <source>
        <dbReference type="ARBA" id="ARBA00022984"/>
    </source>
</evidence>
<feature type="compositionally biased region" description="Low complexity" evidence="17">
    <location>
        <begin position="410"/>
        <end position="419"/>
    </location>
</feature>
<keyword evidence="7 18" id="KW-1133">Transmembrane helix</keyword>
<keyword evidence="6" id="KW-0573">Peptidoglycan synthesis</keyword>
<evidence type="ECO:0000256" key="16">
    <source>
        <dbReference type="ARBA" id="ARBA00049966"/>
    </source>
</evidence>
<keyword evidence="20" id="KW-1185">Reference proteome</keyword>
<dbReference type="EC" id="2.4.99.28" evidence="14"/>
<dbReference type="Proteomes" id="UP000017396">
    <property type="component" value="Chromosome"/>
</dbReference>
<dbReference type="RefSeq" id="WP_023173387.1">
    <property type="nucleotide sequence ID" value="NC_022600.1"/>
</dbReference>
<dbReference type="eggNOG" id="COG0772">
    <property type="taxonomic scope" value="Bacteria"/>
</dbReference>
<evidence type="ECO:0000256" key="15">
    <source>
        <dbReference type="ARBA" id="ARBA00049902"/>
    </source>
</evidence>
<proteinExistence type="inferred from homology"/>
<dbReference type="GO" id="GO:0008955">
    <property type="term" value="F:peptidoglycan glycosyltransferase activity"/>
    <property type="evidence" value="ECO:0007669"/>
    <property type="project" value="UniProtKB-EC"/>
</dbReference>
<dbReference type="Pfam" id="PF01098">
    <property type="entry name" value="FTSW_RODA_SPOVE"/>
    <property type="match status" value="1"/>
</dbReference>
<dbReference type="STRING" id="1183438.GKIL_2013"/>
<evidence type="ECO:0000313" key="20">
    <source>
        <dbReference type="Proteomes" id="UP000017396"/>
    </source>
</evidence>
<feature type="region of interest" description="Disordered" evidence="17">
    <location>
        <begin position="392"/>
        <end position="432"/>
    </location>
</feature>
<evidence type="ECO:0000256" key="7">
    <source>
        <dbReference type="ARBA" id="ARBA00022989"/>
    </source>
</evidence>
<evidence type="ECO:0000256" key="3">
    <source>
        <dbReference type="ARBA" id="ARBA00022679"/>
    </source>
</evidence>
<dbReference type="HOGENOM" id="CLU_029243_1_1_3"/>
<keyword evidence="8 18" id="KW-0472">Membrane</keyword>
<dbReference type="GO" id="GO:0008360">
    <property type="term" value="P:regulation of cell shape"/>
    <property type="evidence" value="ECO:0007669"/>
    <property type="project" value="UniProtKB-KW"/>
</dbReference>
<feature type="transmembrane region" description="Helical" evidence="18">
    <location>
        <begin position="289"/>
        <end position="313"/>
    </location>
</feature>
<organism evidence="19 20">
    <name type="scientific">Gloeobacter kilaueensis (strain ATCC BAA-2537 / CCAP 1431/1 / ULC 316 / JS1)</name>
    <dbReference type="NCBI Taxonomy" id="1183438"/>
    <lineage>
        <taxon>Bacteria</taxon>
        <taxon>Bacillati</taxon>
        <taxon>Cyanobacteriota</taxon>
        <taxon>Cyanophyceae</taxon>
        <taxon>Gloeobacterales</taxon>
        <taxon>Gloeobacteraceae</taxon>
        <taxon>Gloeobacter</taxon>
    </lineage>
</organism>
<name>U5QKW6_GLOK1</name>
<keyword evidence="19" id="KW-0131">Cell cycle</keyword>
<evidence type="ECO:0000256" key="4">
    <source>
        <dbReference type="ARBA" id="ARBA00022692"/>
    </source>
</evidence>
<comment type="function">
    <text evidence="16">Peptidoglycan polymerase that is essential for cell division.</text>
</comment>
<gene>
    <name evidence="19" type="primary">ftsW</name>
    <name evidence="19" type="ORF">GKIL_2013</name>
</gene>
<feature type="transmembrane region" description="Helical" evidence="18">
    <location>
        <begin position="30"/>
        <end position="53"/>
    </location>
</feature>
<evidence type="ECO:0000256" key="5">
    <source>
        <dbReference type="ARBA" id="ARBA00022960"/>
    </source>
</evidence>
<keyword evidence="2" id="KW-0328">Glycosyltransferase</keyword>
<dbReference type="AlphaFoldDB" id="U5QKW6"/>
<feature type="transmembrane region" description="Helical" evidence="18">
    <location>
        <begin position="355"/>
        <end position="374"/>
    </location>
</feature>
<comment type="catalytic activity">
    <reaction evidence="15">
        <text>[GlcNAc-(1-&gt;4)-Mur2Ac(oyl-L-Ala-gamma-D-Glu-L-Lys-D-Ala-D-Ala)](n)-di-trans,octa-cis-undecaprenyl diphosphate + beta-D-GlcNAc-(1-&gt;4)-Mur2Ac(oyl-L-Ala-gamma-D-Glu-L-Lys-D-Ala-D-Ala)-di-trans,octa-cis-undecaprenyl diphosphate = [GlcNAc-(1-&gt;4)-Mur2Ac(oyl-L-Ala-gamma-D-Glu-L-Lys-D-Ala-D-Ala)](n+1)-di-trans,octa-cis-undecaprenyl diphosphate + di-trans,octa-cis-undecaprenyl diphosphate + H(+)</text>
        <dbReference type="Rhea" id="RHEA:23708"/>
        <dbReference type="Rhea" id="RHEA-COMP:9602"/>
        <dbReference type="Rhea" id="RHEA-COMP:9603"/>
        <dbReference type="ChEBI" id="CHEBI:15378"/>
        <dbReference type="ChEBI" id="CHEBI:58405"/>
        <dbReference type="ChEBI" id="CHEBI:60033"/>
        <dbReference type="ChEBI" id="CHEBI:78435"/>
        <dbReference type="EC" id="2.4.99.28"/>
    </reaction>
</comment>
<evidence type="ECO:0000256" key="13">
    <source>
        <dbReference type="ARBA" id="ARBA00041418"/>
    </source>
</evidence>
<keyword evidence="4 18" id="KW-0812">Transmembrane</keyword>
<evidence type="ECO:0000256" key="1">
    <source>
        <dbReference type="ARBA" id="ARBA00004141"/>
    </source>
</evidence>
<feature type="transmembrane region" description="Helical" evidence="18">
    <location>
        <begin position="65"/>
        <end position="83"/>
    </location>
</feature>
<dbReference type="GO" id="GO:0032153">
    <property type="term" value="C:cell division site"/>
    <property type="evidence" value="ECO:0007669"/>
    <property type="project" value="TreeGrafter"/>
</dbReference>
<evidence type="ECO:0000256" key="12">
    <source>
        <dbReference type="ARBA" id="ARBA00041185"/>
    </source>
</evidence>
<dbReference type="PANTHER" id="PTHR30474:SF2">
    <property type="entry name" value="PEPTIDOGLYCAN GLYCOSYLTRANSFERASE FTSW-RELATED"/>
    <property type="match status" value="1"/>
</dbReference>
<evidence type="ECO:0000256" key="2">
    <source>
        <dbReference type="ARBA" id="ARBA00022676"/>
    </source>
</evidence>
<evidence type="ECO:0000313" key="19">
    <source>
        <dbReference type="EMBL" id="AGY58259.1"/>
    </source>
</evidence>
<evidence type="ECO:0000256" key="18">
    <source>
        <dbReference type="SAM" id="Phobius"/>
    </source>
</evidence>
<dbReference type="GO" id="GO:0005886">
    <property type="term" value="C:plasma membrane"/>
    <property type="evidence" value="ECO:0007669"/>
    <property type="project" value="TreeGrafter"/>
</dbReference>
<dbReference type="GO" id="GO:0009252">
    <property type="term" value="P:peptidoglycan biosynthetic process"/>
    <property type="evidence" value="ECO:0007669"/>
    <property type="project" value="UniProtKB-KW"/>
</dbReference>